<evidence type="ECO:0000256" key="9">
    <source>
        <dbReference type="SAM" id="Phobius"/>
    </source>
</evidence>
<dbReference type="PANTHER" id="PTHR11795:SF447">
    <property type="entry name" value="ABC TRANSPORTER PERMEASE PROTEIN"/>
    <property type="match status" value="1"/>
</dbReference>
<evidence type="ECO:0000256" key="4">
    <source>
        <dbReference type="ARBA" id="ARBA00022692"/>
    </source>
</evidence>
<keyword evidence="7 9" id="KW-0472">Membrane</keyword>
<feature type="transmembrane region" description="Helical" evidence="9">
    <location>
        <begin position="235"/>
        <end position="258"/>
    </location>
</feature>
<dbReference type="CDD" id="cd06582">
    <property type="entry name" value="TM_PBP1_LivH_like"/>
    <property type="match status" value="1"/>
</dbReference>
<keyword evidence="4 9" id="KW-0812">Transmembrane</keyword>
<evidence type="ECO:0000256" key="5">
    <source>
        <dbReference type="ARBA" id="ARBA00022970"/>
    </source>
</evidence>
<feature type="transmembrane region" description="Helical" evidence="9">
    <location>
        <begin position="290"/>
        <end position="310"/>
    </location>
</feature>
<dbReference type="GO" id="GO:0022857">
    <property type="term" value="F:transmembrane transporter activity"/>
    <property type="evidence" value="ECO:0007669"/>
    <property type="project" value="InterPro"/>
</dbReference>
<evidence type="ECO:0000256" key="2">
    <source>
        <dbReference type="ARBA" id="ARBA00022448"/>
    </source>
</evidence>
<dbReference type="InterPro" id="IPR001851">
    <property type="entry name" value="ABC_transp_permease"/>
</dbReference>
<evidence type="ECO:0000313" key="12">
    <source>
        <dbReference type="Proteomes" id="UP000194968"/>
    </source>
</evidence>
<comment type="subcellular location">
    <subcellularLocation>
        <location evidence="1">Cell inner membrane</location>
        <topology evidence="1">Multi-pass membrane protein</topology>
    </subcellularLocation>
</comment>
<dbReference type="GO" id="GO:0005886">
    <property type="term" value="C:plasma membrane"/>
    <property type="evidence" value="ECO:0007669"/>
    <property type="project" value="UniProtKB-SubCell"/>
</dbReference>
<dbReference type="InterPro" id="IPR052157">
    <property type="entry name" value="BCAA_transport_permease"/>
</dbReference>
<dbReference type="Pfam" id="PF02653">
    <property type="entry name" value="BPD_transp_2"/>
    <property type="match status" value="1"/>
</dbReference>
<organism evidence="11 12">
    <name type="scientific">Gilliamella apis</name>
    <dbReference type="NCBI Taxonomy" id="1970738"/>
    <lineage>
        <taxon>Bacteria</taxon>
        <taxon>Pseudomonadati</taxon>
        <taxon>Pseudomonadota</taxon>
        <taxon>Gammaproteobacteria</taxon>
        <taxon>Orbales</taxon>
        <taxon>Orbaceae</taxon>
        <taxon>Gilliamella</taxon>
    </lineage>
</organism>
<comment type="caution">
    <text evidence="11">The sequence shown here is derived from an EMBL/GenBank/DDBJ whole genome shotgun (WGS) entry which is preliminary data.</text>
</comment>
<sequence length="524" mass="57736">MRRMILICLLWMITNLATAALPDQFAQRLAKGSLTEKQQLISEMIKENDASIQPLFTALVEGNLYWLDTNSTLAIKQDNQFINWRNKQVIDLPKNQFKRITINNNIRQLVAQYQLQMKLSSNTIPTRRNAAKALFGHIQSPSQINIIVERLALEQDSEVKQRLLEALAFAKLENCQQNECLVLLTQLSNVTNPIFVQKLQQLTSIEGSPIVKEKAQSLLNKITQKKAIYEKTEQVYFGISLGAVLVLAAIGLAITFGVMGVINMAHGELIMIGAYTTYVMQQLLPNYPGIALILSVPAAFLVCGAVGMLIEISVIKYLYGRPLETLLATFGISLLLQQLFRTLFSPLNKAIITPSWMQGSIQVNDFLSLTINRLYVIGFSLTIFIVLLLIMKKTSLGLNVRAISMNPLMARCLGVKASWVNALTFGLGSGIAGLAGVALSQITNVGPNLGQNYIIDSFMVVVFGGVGNLWGTLIAGLTLGLANKFLEPITGAMLAKIMVLISLVLFIQKRPRGLFPQRGRAVEG</sequence>
<dbReference type="GO" id="GO:0006865">
    <property type="term" value="P:amino acid transport"/>
    <property type="evidence" value="ECO:0007669"/>
    <property type="project" value="UniProtKB-KW"/>
</dbReference>
<dbReference type="NCBIfam" id="TIGR03409">
    <property type="entry name" value="urea_trans_UrtB"/>
    <property type="match status" value="1"/>
</dbReference>
<comment type="similarity">
    <text evidence="8">Belongs to the binding-protein-dependent transport system permease family. LivHM subfamily.</text>
</comment>
<gene>
    <name evidence="11" type="ORF">B6D06_05335</name>
</gene>
<feature type="signal peptide" evidence="10">
    <location>
        <begin position="1"/>
        <end position="19"/>
    </location>
</feature>
<accession>A0A242NW24</accession>
<evidence type="ECO:0000256" key="1">
    <source>
        <dbReference type="ARBA" id="ARBA00004429"/>
    </source>
</evidence>
<name>A0A242NW24_9GAMM</name>
<evidence type="ECO:0000256" key="10">
    <source>
        <dbReference type="SAM" id="SignalP"/>
    </source>
</evidence>
<feature type="transmembrane region" description="Helical" evidence="9">
    <location>
        <begin position="374"/>
        <end position="391"/>
    </location>
</feature>
<dbReference type="InterPro" id="IPR017779">
    <property type="entry name" value="ABC_UrtB_bac"/>
</dbReference>
<evidence type="ECO:0000313" key="11">
    <source>
        <dbReference type="EMBL" id="OTQ49914.1"/>
    </source>
</evidence>
<protein>
    <submittedName>
        <fullName evidence="11">Urea ABC transporter permease subunit UrtB</fullName>
    </submittedName>
</protein>
<keyword evidence="3" id="KW-1003">Cell membrane</keyword>
<keyword evidence="5" id="KW-0029">Amino-acid transport</keyword>
<dbReference type="OrthoDB" id="9807115at2"/>
<evidence type="ECO:0000256" key="3">
    <source>
        <dbReference type="ARBA" id="ARBA00022475"/>
    </source>
</evidence>
<feature type="transmembrane region" description="Helical" evidence="9">
    <location>
        <begin position="322"/>
        <end position="340"/>
    </location>
</feature>
<feature type="chain" id="PRO_5011295656" evidence="10">
    <location>
        <begin position="20"/>
        <end position="524"/>
    </location>
</feature>
<reference evidence="11 12" key="1">
    <citation type="submission" date="2017-03" db="EMBL/GenBank/DDBJ databases">
        <title>Comparative genomics of honeybee gut symbionts reveal geographically distinct and subgroup specific antibiotic resistance.</title>
        <authorList>
            <person name="Ludvigsen J."/>
            <person name="Porcellato D."/>
            <person name="Labee-Lund T.M."/>
            <person name="Amdam G.V."/>
            <person name="Rudi K."/>
        </authorList>
    </citation>
    <scope>NUCLEOTIDE SEQUENCE [LARGE SCALE GENOMIC DNA]</scope>
    <source>
        <strain evidence="11 12">A-4-12</strain>
    </source>
</reference>
<proteinExistence type="inferred from homology"/>
<dbReference type="Proteomes" id="UP000194968">
    <property type="component" value="Unassembled WGS sequence"/>
</dbReference>
<keyword evidence="6 9" id="KW-1133">Transmembrane helix</keyword>
<dbReference type="RefSeq" id="WP_065577748.1">
    <property type="nucleotide sequence ID" value="NZ_LZGI01000003.1"/>
</dbReference>
<feature type="transmembrane region" description="Helical" evidence="9">
    <location>
        <begin position="458"/>
        <end position="482"/>
    </location>
</feature>
<dbReference type="AlphaFoldDB" id="A0A242NW24"/>
<keyword evidence="2" id="KW-0813">Transport</keyword>
<evidence type="ECO:0000256" key="6">
    <source>
        <dbReference type="ARBA" id="ARBA00022989"/>
    </source>
</evidence>
<feature type="transmembrane region" description="Helical" evidence="9">
    <location>
        <begin position="488"/>
        <end position="507"/>
    </location>
</feature>
<dbReference type="PANTHER" id="PTHR11795">
    <property type="entry name" value="BRANCHED-CHAIN AMINO ACID TRANSPORT SYSTEM PERMEASE PROTEIN LIVH"/>
    <property type="match status" value="1"/>
</dbReference>
<evidence type="ECO:0000256" key="8">
    <source>
        <dbReference type="ARBA" id="ARBA00037998"/>
    </source>
</evidence>
<evidence type="ECO:0000256" key="7">
    <source>
        <dbReference type="ARBA" id="ARBA00023136"/>
    </source>
</evidence>
<dbReference type="EMBL" id="NASK01000091">
    <property type="protein sequence ID" value="OTQ49914.1"/>
    <property type="molecule type" value="Genomic_DNA"/>
</dbReference>
<keyword evidence="10" id="KW-0732">Signal</keyword>